<reference evidence="4" key="1">
    <citation type="journal article" date="2019" name="Int. J. Syst. Evol. Microbiol.">
        <title>The Global Catalogue of Microorganisms (GCM) 10K type strain sequencing project: providing services to taxonomists for standard genome sequencing and annotation.</title>
        <authorList>
            <consortium name="The Broad Institute Genomics Platform"/>
            <consortium name="The Broad Institute Genome Sequencing Center for Infectious Disease"/>
            <person name="Wu L."/>
            <person name="Ma J."/>
        </authorList>
    </citation>
    <scope>NUCLEOTIDE SEQUENCE [LARGE SCALE GENOMIC DNA]</scope>
    <source>
        <strain evidence="4">JCM 17919</strain>
    </source>
</reference>
<dbReference type="Proteomes" id="UP001501725">
    <property type="component" value="Unassembled WGS sequence"/>
</dbReference>
<proteinExistence type="predicted"/>
<feature type="chain" id="PRO_5045785451" description="DUF1573 domain-containing protein" evidence="2">
    <location>
        <begin position="20"/>
        <end position="164"/>
    </location>
</feature>
<evidence type="ECO:0008006" key="5">
    <source>
        <dbReference type="Google" id="ProtNLM"/>
    </source>
</evidence>
<evidence type="ECO:0000256" key="1">
    <source>
        <dbReference type="SAM" id="MobiDB-lite"/>
    </source>
</evidence>
<gene>
    <name evidence="3" type="ORF">GCM10023184_14000</name>
</gene>
<feature type="signal peptide" evidence="2">
    <location>
        <begin position="1"/>
        <end position="19"/>
    </location>
</feature>
<feature type="compositionally biased region" description="Basic and acidic residues" evidence="1">
    <location>
        <begin position="145"/>
        <end position="157"/>
    </location>
</feature>
<comment type="caution">
    <text evidence="3">The sequence shown here is derived from an EMBL/GenBank/DDBJ whole genome shotgun (WGS) entry which is preliminary data.</text>
</comment>
<dbReference type="InterPro" id="IPR013783">
    <property type="entry name" value="Ig-like_fold"/>
</dbReference>
<feature type="region of interest" description="Disordered" evidence="1">
    <location>
        <begin position="139"/>
        <end position="164"/>
    </location>
</feature>
<protein>
    <recommendedName>
        <fullName evidence="5">DUF1573 domain-containing protein</fullName>
    </recommendedName>
</protein>
<dbReference type="EMBL" id="BAABGY010000006">
    <property type="protein sequence ID" value="GAA4325799.1"/>
    <property type="molecule type" value="Genomic_DNA"/>
</dbReference>
<evidence type="ECO:0000313" key="4">
    <source>
        <dbReference type="Proteomes" id="UP001501725"/>
    </source>
</evidence>
<keyword evidence="2" id="KW-0732">Signal</keyword>
<evidence type="ECO:0000313" key="3">
    <source>
        <dbReference type="EMBL" id="GAA4325799.1"/>
    </source>
</evidence>
<keyword evidence="4" id="KW-1185">Reference proteome</keyword>
<evidence type="ECO:0000256" key="2">
    <source>
        <dbReference type="SAM" id="SignalP"/>
    </source>
</evidence>
<dbReference type="PANTHER" id="PTHR37833:SF1">
    <property type="entry name" value="SIGNAL PEPTIDE PROTEIN"/>
    <property type="match status" value="1"/>
</dbReference>
<dbReference type="PANTHER" id="PTHR37833">
    <property type="entry name" value="LIPOPROTEIN-RELATED"/>
    <property type="match status" value="1"/>
</dbReference>
<accession>A0ABP8GKD1</accession>
<organism evidence="3 4">
    <name type="scientific">Flaviaesturariibacter amylovorans</name>
    <dbReference type="NCBI Taxonomy" id="1084520"/>
    <lineage>
        <taxon>Bacteria</taxon>
        <taxon>Pseudomonadati</taxon>
        <taxon>Bacteroidota</taxon>
        <taxon>Chitinophagia</taxon>
        <taxon>Chitinophagales</taxon>
        <taxon>Chitinophagaceae</taxon>
        <taxon>Flaviaestuariibacter</taxon>
    </lineage>
</organism>
<dbReference type="Pfam" id="PF07610">
    <property type="entry name" value="DUF1573"/>
    <property type="match status" value="1"/>
</dbReference>
<sequence>MRKLLLLAAVLVGSLAGNAQDKKAEEVIKVNTEAYSFGKIKQGVPVTTYFEVTNISDKPVVIENAWGSCGCTTPEVPKEPIAPGQTTKVKVAYNAAAMGAFNKDVYIKLAGVSAPKNVKINGEVVDAASFDKSATSAKPAVKPAGEVKTKVKTENSKTKVKAKA</sequence>
<dbReference type="RefSeq" id="WP_345254590.1">
    <property type="nucleotide sequence ID" value="NZ_BAABGY010000006.1"/>
</dbReference>
<dbReference type="Gene3D" id="2.60.40.10">
    <property type="entry name" value="Immunoglobulins"/>
    <property type="match status" value="1"/>
</dbReference>
<name>A0ABP8GKD1_9BACT</name>
<dbReference type="InterPro" id="IPR011467">
    <property type="entry name" value="DUF1573"/>
</dbReference>